<evidence type="ECO:0000313" key="2">
    <source>
        <dbReference type="Proteomes" id="UP000790377"/>
    </source>
</evidence>
<reference evidence="1" key="1">
    <citation type="journal article" date="2021" name="New Phytol.">
        <title>Evolutionary innovations through gain and loss of genes in the ectomycorrhizal Boletales.</title>
        <authorList>
            <person name="Wu G."/>
            <person name="Miyauchi S."/>
            <person name="Morin E."/>
            <person name="Kuo A."/>
            <person name="Drula E."/>
            <person name="Varga T."/>
            <person name="Kohler A."/>
            <person name="Feng B."/>
            <person name="Cao Y."/>
            <person name="Lipzen A."/>
            <person name="Daum C."/>
            <person name="Hundley H."/>
            <person name="Pangilinan J."/>
            <person name="Johnson J."/>
            <person name="Barry K."/>
            <person name="LaButti K."/>
            <person name="Ng V."/>
            <person name="Ahrendt S."/>
            <person name="Min B."/>
            <person name="Choi I.G."/>
            <person name="Park H."/>
            <person name="Plett J.M."/>
            <person name="Magnuson J."/>
            <person name="Spatafora J.W."/>
            <person name="Nagy L.G."/>
            <person name="Henrissat B."/>
            <person name="Grigoriev I.V."/>
            <person name="Yang Z.L."/>
            <person name="Xu J."/>
            <person name="Martin F.M."/>
        </authorList>
    </citation>
    <scope>NUCLEOTIDE SEQUENCE</scope>
    <source>
        <strain evidence="1">ATCC 28755</strain>
    </source>
</reference>
<evidence type="ECO:0000313" key="1">
    <source>
        <dbReference type="EMBL" id="KAH7913586.1"/>
    </source>
</evidence>
<comment type="caution">
    <text evidence="1">The sequence shown here is derived from an EMBL/GenBank/DDBJ whole genome shotgun (WGS) entry which is preliminary data.</text>
</comment>
<dbReference type="EMBL" id="MU267628">
    <property type="protein sequence ID" value="KAH7913586.1"/>
    <property type="molecule type" value="Genomic_DNA"/>
</dbReference>
<organism evidence="1 2">
    <name type="scientific">Hygrophoropsis aurantiaca</name>
    <dbReference type="NCBI Taxonomy" id="72124"/>
    <lineage>
        <taxon>Eukaryota</taxon>
        <taxon>Fungi</taxon>
        <taxon>Dikarya</taxon>
        <taxon>Basidiomycota</taxon>
        <taxon>Agaricomycotina</taxon>
        <taxon>Agaricomycetes</taxon>
        <taxon>Agaricomycetidae</taxon>
        <taxon>Boletales</taxon>
        <taxon>Coniophorineae</taxon>
        <taxon>Hygrophoropsidaceae</taxon>
        <taxon>Hygrophoropsis</taxon>
    </lineage>
</organism>
<keyword evidence="2" id="KW-1185">Reference proteome</keyword>
<sequence length="295" mass="33138">MTMSFVNLYKPPPPSRTLSPSYDAYLPPPFPLPSYDAYGPEPYDINVAFPIDFSALESPGVKLVPFIPRIHFPTYFAGIPDPNHFYRYYPFEKQHSSDLIEAVEFIDNFIRKDVNSIMFAIIDKATPDPEHDFGGSLAGTLALLDYSPSNLSVEFGMMCILPAFQHTRVAIEANGILLRYCFQIPNASSPGLGLRRVQILAHADNTPAISLAKRIGFKEEGIMRWVRVLPKGKELVGMAPRENDLQKGYGRSTTVLSVTWQDWERGGKERVDKDMAKNTSSYVDEVTSSRNHSKL</sequence>
<name>A0ACB8AJQ0_9AGAM</name>
<accession>A0ACB8AJQ0</accession>
<protein>
    <submittedName>
        <fullName evidence="1">Acyl-CoA N-acyltransferase</fullName>
    </submittedName>
</protein>
<gene>
    <name evidence="1" type="ORF">BJ138DRAFT_1145809</name>
</gene>
<proteinExistence type="predicted"/>
<dbReference type="Proteomes" id="UP000790377">
    <property type="component" value="Unassembled WGS sequence"/>
</dbReference>